<dbReference type="InterPro" id="IPR043519">
    <property type="entry name" value="NT_sf"/>
</dbReference>
<dbReference type="GeneID" id="100836259"/>
<organism evidence="3">
    <name type="scientific">Brachypodium distachyon</name>
    <name type="common">Purple false brome</name>
    <name type="synonym">Trachynia distachya</name>
    <dbReference type="NCBI Taxonomy" id="15368"/>
    <lineage>
        <taxon>Eukaryota</taxon>
        <taxon>Viridiplantae</taxon>
        <taxon>Streptophyta</taxon>
        <taxon>Embryophyta</taxon>
        <taxon>Tracheophyta</taxon>
        <taxon>Spermatophyta</taxon>
        <taxon>Magnoliopsida</taxon>
        <taxon>Liliopsida</taxon>
        <taxon>Poales</taxon>
        <taxon>Poaceae</taxon>
        <taxon>BOP clade</taxon>
        <taxon>Pooideae</taxon>
        <taxon>Stipodae</taxon>
        <taxon>Brachypodieae</taxon>
        <taxon>Brachypodium</taxon>
    </lineage>
</organism>
<dbReference type="GO" id="GO:0031123">
    <property type="term" value="P:RNA 3'-end processing"/>
    <property type="evidence" value="ECO:0000318"/>
    <property type="project" value="GO_Central"/>
</dbReference>
<dbReference type="FunCoup" id="A0A0Q3M4G0">
    <property type="interactions" value="83"/>
</dbReference>
<dbReference type="KEGG" id="bdi:100836259"/>
<dbReference type="PANTHER" id="PTHR12271:SF134">
    <property type="entry name" value="NUCLEOTIDYLTRANSFERASE FAMILY PROTEIN"/>
    <property type="match status" value="1"/>
</dbReference>
<evidence type="ECO:0000256" key="1">
    <source>
        <dbReference type="SAM" id="MobiDB-lite"/>
    </source>
</evidence>
<keyword evidence="5" id="KW-1185">Reference proteome</keyword>
<gene>
    <name evidence="4" type="primary">LOC100836259</name>
    <name evidence="3" type="ORF">BRADI_3g42980v3</name>
</gene>
<reference evidence="4" key="3">
    <citation type="submission" date="2018-08" db="UniProtKB">
        <authorList>
            <consortium name="EnsemblPlants"/>
        </authorList>
    </citation>
    <scope>IDENTIFICATION</scope>
    <source>
        <strain evidence="4">cv. Bd21</strain>
    </source>
</reference>
<dbReference type="Proteomes" id="UP000008810">
    <property type="component" value="Chromosome 3"/>
</dbReference>
<dbReference type="Gene3D" id="1.10.1410.10">
    <property type="match status" value="1"/>
</dbReference>
<dbReference type="Gene3D" id="3.30.460.10">
    <property type="entry name" value="Beta Polymerase, domain 2"/>
    <property type="match status" value="1"/>
</dbReference>
<sequence length="564" mass="63065">MAAAVSPLASPGPDLDRLPRPSLASPWDSKALCKRAETCELESGAFLIDPALLPTLEDLLLEIYAMLRPKPVDYEQRHIMIDVFNKIAKDVCGGKNNRFPVVEAFGSFTMDLFTAKSDLDLSVNFSADRDGEFDRNKKISVIRKFAKVLRQHQSRGRCYGVLPVVNAIVPVLKVTDKGTGVECDISVENKDGMSRSMIFKLVSSIDERFRILCYLMKFWAKSHDVNCPRDRTMSSMAIISLVAFHLQTRRPPILPAFSRLLKDGADIASIQRNVSLFEGFGSRNKESVAELFVSLMSKLLSVQGLWEQGLCASNLEGSWILKMTWDRGIGNLAVEDFLDRNQNFARSVGKVEMQTICECLRDTVCKLTDFFKGDIDAPTLKILIFGALKEDKPVSRTSPKLVETKRKRDARLDPGNGQRPQKKRRHAAQPGHAADQTDACLPTPTMFMPPPPQMHLPRSQFARPPQHPAPPPSRFPYGPPLPLPLPHLHPAPHMVGQPQHGNFMHPNPGIQLHQQAQHNMFAPLQARQQAFNGFHPGYGFDGAPQIPYDPNSGLPYINPNYRRV</sequence>
<proteinExistence type="predicted"/>
<dbReference type="GO" id="GO:0016779">
    <property type="term" value="F:nucleotidyltransferase activity"/>
    <property type="evidence" value="ECO:0000318"/>
    <property type="project" value="GO_Central"/>
</dbReference>
<dbReference type="AlphaFoldDB" id="A0A0Q3M4G0"/>
<dbReference type="OrthoDB" id="2274644at2759"/>
<dbReference type="EnsemblPlants" id="KQJ99389">
    <property type="protein sequence ID" value="KQJ99389"/>
    <property type="gene ID" value="BRADI_3g42980v3"/>
</dbReference>
<dbReference type="InterPro" id="IPR054708">
    <property type="entry name" value="MTPAP-like_central"/>
</dbReference>
<evidence type="ECO:0000313" key="5">
    <source>
        <dbReference type="Proteomes" id="UP000008810"/>
    </source>
</evidence>
<reference evidence="3" key="2">
    <citation type="submission" date="2017-06" db="EMBL/GenBank/DDBJ databases">
        <title>WGS assembly of Brachypodium distachyon.</title>
        <authorList>
            <consortium name="The International Brachypodium Initiative"/>
            <person name="Lucas S."/>
            <person name="Harmon-Smith M."/>
            <person name="Lail K."/>
            <person name="Tice H."/>
            <person name="Grimwood J."/>
            <person name="Bruce D."/>
            <person name="Barry K."/>
            <person name="Shu S."/>
            <person name="Lindquist E."/>
            <person name="Wang M."/>
            <person name="Pitluck S."/>
            <person name="Vogel J.P."/>
            <person name="Garvin D.F."/>
            <person name="Mockler T.C."/>
            <person name="Schmutz J."/>
            <person name="Rokhsar D."/>
            <person name="Bevan M.W."/>
        </authorList>
    </citation>
    <scope>NUCLEOTIDE SEQUENCE</scope>
    <source>
        <strain evidence="3">Bd21</strain>
    </source>
</reference>
<feature type="compositionally biased region" description="Basic and acidic residues" evidence="1">
    <location>
        <begin position="402"/>
        <end position="412"/>
    </location>
</feature>
<evidence type="ECO:0000313" key="4">
    <source>
        <dbReference type="EnsemblPlants" id="KQJ99389"/>
    </source>
</evidence>
<dbReference type="STRING" id="15368.A0A0Q3M4G0"/>
<dbReference type="CDD" id="cd05402">
    <property type="entry name" value="NT_PAP_TUTase"/>
    <property type="match status" value="1"/>
</dbReference>
<dbReference type="SUPFAM" id="SSF81631">
    <property type="entry name" value="PAP/OAS1 substrate-binding domain"/>
    <property type="match status" value="1"/>
</dbReference>
<reference evidence="3 4" key="1">
    <citation type="journal article" date="2010" name="Nature">
        <title>Genome sequencing and analysis of the model grass Brachypodium distachyon.</title>
        <authorList>
            <consortium name="International Brachypodium Initiative"/>
        </authorList>
    </citation>
    <scope>NUCLEOTIDE SEQUENCE [LARGE SCALE GENOMIC DNA]</scope>
    <source>
        <strain evidence="3 4">Bd21</strain>
    </source>
</reference>
<accession>A0A0Q3M4G0</accession>
<dbReference type="Pfam" id="PF22600">
    <property type="entry name" value="MTPAP-like_central"/>
    <property type="match status" value="1"/>
</dbReference>
<evidence type="ECO:0000313" key="3">
    <source>
        <dbReference type="EMBL" id="KQJ99389.1"/>
    </source>
</evidence>
<dbReference type="SUPFAM" id="SSF81301">
    <property type="entry name" value="Nucleotidyltransferase"/>
    <property type="match status" value="1"/>
</dbReference>
<dbReference type="PANTHER" id="PTHR12271">
    <property type="entry name" value="POLY A POLYMERASE CID PAP -RELATED"/>
    <property type="match status" value="1"/>
</dbReference>
<dbReference type="EMBL" id="CM000882">
    <property type="protein sequence ID" value="KQJ99389.1"/>
    <property type="molecule type" value="Genomic_DNA"/>
</dbReference>
<feature type="region of interest" description="Disordered" evidence="1">
    <location>
        <begin position="395"/>
        <end position="441"/>
    </location>
</feature>
<evidence type="ECO:0000259" key="2">
    <source>
        <dbReference type="Pfam" id="PF22600"/>
    </source>
</evidence>
<dbReference type="Gramene" id="KQJ99389">
    <property type="protein sequence ID" value="KQJ99389"/>
    <property type="gene ID" value="BRADI_3g42980v3"/>
</dbReference>
<feature type="domain" description="Poly(A) RNA polymerase mitochondrial-like central palm" evidence="2">
    <location>
        <begin position="57"/>
        <end position="202"/>
    </location>
</feature>
<dbReference type="RefSeq" id="XP_010235411.1">
    <property type="nucleotide sequence ID" value="XM_010237109.3"/>
</dbReference>
<name>A0A0Q3M4G0_BRADI</name>
<protein>
    <recommendedName>
        <fullName evidence="2">Poly(A) RNA polymerase mitochondrial-like central palm domain-containing protein</fullName>
    </recommendedName>
</protein>
<feature type="region of interest" description="Disordered" evidence="1">
    <location>
        <begin position="1"/>
        <end position="22"/>
    </location>
</feature>
<dbReference type="ExpressionAtlas" id="A0A0Q3M4G0">
    <property type="expression patterns" value="baseline"/>
</dbReference>